<organism evidence="7 8">
    <name type="scientific">Bacillus mesophilus</name>
    <dbReference type="NCBI Taxonomy" id="1808955"/>
    <lineage>
        <taxon>Bacteria</taxon>
        <taxon>Bacillati</taxon>
        <taxon>Bacillota</taxon>
        <taxon>Bacilli</taxon>
        <taxon>Bacillales</taxon>
        <taxon>Bacillaceae</taxon>
        <taxon>Bacillus</taxon>
    </lineage>
</organism>
<feature type="transmembrane region" description="Helical" evidence="6">
    <location>
        <begin position="17"/>
        <end position="36"/>
    </location>
</feature>
<proteinExistence type="predicted"/>
<keyword evidence="5 6" id="KW-0472">Membrane</keyword>
<accession>A0A6M0Q490</accession>
<evidence type="ECO:0000313" key="7">
    <source>
        <dbReference type="EMBL" id="NEY71023.1"/>
    </source>
</evidence>
<evidence type="ECO:0008006" key="9">
    <source>
        <dbReference type="Google" id="ProtNLM"/>
    </source>
</evidence>
<evidence type="ECO:0000256" key="5">
    <source>
        <dbReference type="ARBA" id="ARBA00023136"/>
    </source>
</evidence>
<dbReference type="Proteomes" id="UP000481043">
    <property type="component" value="Unassembled WGS sequence"/>
</dbReference>
<keyword evidence="8" id="KW-1185">Reference proteome</keyword>
<feature type="transmembrane region" description="Helical" evidence="6">
    <location>
        <begin position="147"/>
        <end position="168"/>
    </location>
</feature>
<comment type="caution">
    <text evidence="7">The sequence shown here is derived from an EMBL/GenBank/DDBJ whole genome shotgun (WGS) entry which is preliminary data.</text>
</comment>
<dbReference type="InterPro" id="IPR019108">
    <property type="entry name" value="Caa3_assmbl_CtaG-rel"/>
</dbReference>
<comment type="subcellular location">
    <subcellularLocation>
        <location evidence="1">Cell membrane</location>
        <topology evidence="1">Multi-pass membrane protein</topology>
    </subcellularLocation>
</comment>
<sequence>MDVLQTILEDFSYHEKWNFGVLYFVLLAIMLYLFLLPTSSTHTKLKSGLFVVGLFIYFFALGSPLNLLGRIQFRAHIIQMIMLFFLSAPLLAIGLKGEFLRRAMSVPFLNQLLRRLMNPAPSLIVFHVLFISYHVPVIFDYVRINLFLHYFYLFAMFLVALLFWCAVFPPVKELNQLTNKRRKNFYMSYILLFIPLAAVLYLVKQSFYSIYTDMDLMITSLEFCLPTGDLAEPIIEEELIEALLPFPPQREQVIGSVILLTTQLISLCLYPFLKRFVSEKS</sequence>
<keyword evidence="4 6" id="KW-1133">Transmembrane helix</keyword>
<dbReference type="AlphaFoldDB" id="A0A6M0Q490"/>
<evidence type="ECO:0000256" key="3">
    <source>
        <dbReference type="ARBA" id="ARBA00022692"/>
    </source>
</evidence>
<reference evidence="7 8" key="1">
    <citation type="submission" date="2020-02" db="EMBL/GenBank/DDBJ databases">
        <title>Bacillus aquiflavi sp. nov., isolated from yellow water of strong flavor Chinese baijiu in Yibin region of China.</title>
        <authorList>
            <person name="Xie J."/>
        </authorList>
    </citation>
    <scope>NUCLEOTIDE SEQUENCE [LARGE SCALE GENOMIC DNA]</scope>
    <source>
        <strain evidence="7 8">SA4</strain>
    </source>
</reference>
<feature type="transmembrane region" description="Helical" evidence="6">
    <location>
        <begin position="116"/>
        <end position="135"/>
    </location>
</feature>
<evidence type="ECO:0000313" key="8">
    <source>
        <dbReference type="Proteomes" id="UP000481043"/>
    </source>
</evidence>
<evidence type="ECO:0000256" key="2">
    <source>
        <dbReference type="ARBA" id="ARBA00022475"/>
    </source>
</evidence>
<keyword evidence="3 6" id="KW-0812">Transmembrane</keyword>
<dbReference type="RefSeq" id="WP_163178133.1">
    <property type="nucleotide sequence ID" value="NZ_JAAIWM010000001.1"/>
</dbReference>
<evidence type="ECO:0000256" key="6">
    <source>
        <dbReference type="SAM" id="Phobius"/>
    </source>
</evidence>
<dbReference type="Pfam" id="PF09678">
    <property type="entry name" value="Caa3_CtaG"/>
    <property type="match status" value="1"/>
</dbReference>
<dbReference type="EMBL" id="JAAIWM010000001">
    <property type="protein sequence ID" value="NEY71023.1"/>
    <property type="molecule type" value="Genomic_DNA"/>
</dbReference>
<feature type="transmembrane region" description="Helical" evidence="6">
    <location>
        <begin position="253"/>
        <end position="273"/>
    </location>
</feature>
<keyword evidence="2" id="KW-1003">Cell membrane</keyword>
<dbReference type="GO" id="GO:0005886">
    <property type="term" value="C:plasma membrane"/>
    <property type="evidence" value="ECO:0007669"/>
    <property type="project" value="UniProtKB-SubCell"/>
</dbReference>
<protein>
    <recommendedName>
        <fullName evidence="9">Cytochrome c oxidase assembly protein</fullName>
    </recommendedName>
</protein>
<feature type="transmembrane region" description="Helical" evidence="6">
    <location>
        <begin position="48"/>
        <end position="67"/>
    </location>
</feature>
<feature type="transmembrane region" description="Helical" evidence="6">
    <location>
        <begin position="189"/>
        <end position="211"/>
    </location>
</feature>
<evidence type="ECO:0000256" key="4">
    <source>
        <dbReference type="ARBA" id="ARBA00022989"/>
    </source>
</evidence>
<gene>
    <name evidence="7" type="ORF">G4D63_04620</name>
</gene>
<feature type="transmembrane region" description="Helical" evidence="6">
    <location>
        <begin position="73"/>
        <end position="95"/>
    </location>
</feature>
<evidence type="ECO:0000256" key="1">
    <source>
        <dbReference type="ARBA" id="ARBA00004651"/>
    </source>
</evidence>
<name>A0A6M0Q490_9BACI</name>